<feature type="chain" id="PRO_5012758624" evidence="1">
    <location>
        <begin position="21"/>
        <end position="319"/>
    </location>
</feature>
<evidence type="ECO:0000256" key="1">
    <source>
        <dbReference type="SAM" id="SignalP"/>
    </source>
</evidence>
<proteinExistence type="predicted"/>
<accession>A0A212QL43</accession>
<evidence type="ECO:0000313" key="2">
    <source>
        <dbReference type="EMBL" id="SNB60074.1"/>
    </source>
</evidence>
<sequence>MLKRLLFGAAMMIVCGAAGASQFSDPDGSVVEGHAIEDASGNRITPLQAGGSVNVTSLPSLSSGANNIGVVTPLDGATGAGTASAVGLFSNMPVSTAGYNSLYVQITGVGAGTVAFEQSIDGVTWSAAWAVPVSSITAAPLSSSSALAVGAIYSISATGQFRMRLSSYTSGAFSVAWVLKNTPRDGGLAVLLPTTSSQSVVTRPGTSGGATLARIQSTASTNATAIKASAGQLYHCPFYNNGAAAAYVKFYNKASAPNVGTDVPVAVIGLPPSGGREISFADIGAVFNTGISYAITGGPADSDATAVAANQVVGACAYN</sequence>
<name>A0A212QL43_RHOAC</name>
<evidence type="ECO:0000313" key="3">
    <source>
        <dbReference type="Proteomes" id="UP000198418"/>
    </source>
</evidence>
<dbReference type="EMBL" id="FYDG01000001">
    <property type="protein sequence ID" value="SNB60074.1"/>
    <property type="molecule type" value="Genomic_DNA"/>
</dbReference>
<keyword evidence="3" id="KW-1185">Reference proteome</keyword>
<gene>
    <name evidence="2" type="ORF">SAMN06265338_101725</name>
</gene>
<dbReference type="AlphaFoldDB" id="A0A212QL43"/>
<dbReference type="Proteomes" id="UP000198418">
    <property type="component" value="Unassembled WGS sequence"/>
</dbReference>
<protein>
    <submittedName>
        <fullName evidence="2">Uncharacterized protein</fullName>
    </submittedName>
</protein>
<reference evidence="3" key="1">
    <citation type="submission" date="2017-06" db="EMBL/GenBank/DDBJ databases">
        <authorList>
            <person name="Varghese N."/>
            <person name="Submissions S."/>
        </authorList>
    </citation>
    <scope>NUCLEOTIDE SEQUENCE [LARGE SCALE GENOMIC DNA]</scope>
    <source>
        <strain evidence="3">DSM 137</strain>
    </source>
</reference>
<keyword evidence="1" id="KW-0732">Signal</keyword>
<organism evidence="2 3">
    <name type="scientific">Rhodoblastus acidophilus</name>
    <name type="common">Rhodopseudomonas acidophila</name>
    <dbReference type="NCBI Taxonomy" id="1074"/>
    <lineage>
        <taxon>Bacteria</taxon>
        <taxon>Pseudomonadati</taxon>
        <taxon>Pseudomonadota</taxon>
        <taxon>Alphaproteobacteria</taxon>
        <taxon>Hyphomicrobiales</taxon>
        <taxon>Rhodoblastaceae</taxon>
        <taxon>Rhodoblastus</taxon>
    </lineage>
</organism>
<feature type="signal peptide" evidence="1">
    <location>
        <begin position="1"/>
        <end position="20"/>
    </location>
</feature>